<dbReference type="Gene3D" id="3.30.70.330">
    <property type="match status" value="1"/>
</dbReference>
<gene>
    <name evidence="6" type="ORF">EX30DRAFT_370494</name>
</gene>
<evidence type="ECO:0000313" key="6">
    <source>
        <dbReference type="EMBL" id="TGZ82374.1"/>
    </source>
</evidence>
<evidence type="ECO:0000259" key="5">
    <source>
        <dbReference type="PROSITE" id="PS50177"/>
    </source>
</evidence>
<proteinExistence type="predicted"/>
<keyword evidence="7" id="KW-1185">Reference proteome</keyword>
<dbReference type="InParanoid" id="A0A4S2N0F1"/>
<dbReference type="GO" id="GO:0005829">
    <property type="term" value="C:cytosol"/>
    <property type="evidence" value="ECO:0007669"/>
    <property type="project" value="TreeGrafter"/>
</dbReference>
<dbReference type="OrthoDB" id="339151at2759"/>
<reference evidence="6 7" key="1">
    <citation type="submission" date="2019-04" db="EMBL/GenBank/DDBJ databases">
        <title>Comparative genomics and transcriptomics to analyze fruiting body development in filamentous ascomycetes.</title>
        <authorList>
            <consortium name="DOE Joint Genome Institute"/>
            <person name="Lutkenhaus R."/>
            <person name="Traeger S."/>
            <person name="Breuer J."/>
            <person name="Kuo A."/>
            <person name="Lipzen A."/>
            <person name="Pangilinan J."/>
            <person name="Dilworth D."/>
            <person name="Sandor L."/>
            <person name="Poggeler S."/>
            <person name="Barry K."/>
            <person name="Grigoriev I.V."/>
            <person name="Nowrousian M."/>
        </authorList>
    </citation>
    <scope>NUCLEOTIDE SEQUENCE [LARGE SCALE GENOMIC DNA]</scope>
    <source>
        <strain evidence="6 7">CBS 389.68</strain>
    </source>
</reference>
<dbReference type="GO" id="GO:0016579">
    <property type="term" value="P:protein deubiquitination"/>
    <property type="evidence" value="ECO:0007669"/>
    <property type="project" value="TreeGrafter"/>
</dbReference>
<feature type="compositionally biased region" description="Low complexity" evidence="3">
    <location>
        <begin position="24"/>
        <end position="46"/>
    </location>
</feature>
<dbReference type="AlphaFoldDB" id="A0A4S2N0F1"/>
<dbReference type="CDD" id="cd00780">
    <property type="entry name" value="NTF2"/>
    <property type="match status" value="1"/>
</dbReference>
<evidence type="ECO:0000259" key="4">
    <source>
        <dbReference type="PROSITE" id="PS50102"/>
    </source>
</evidence>
<accession>A0A4S2N0F1</accession>
<feature type="domain" description="RRM" evidence="4">
    <location>
        <begin position="409"/>
        <end position="480"/>
    </location>
</feature>
<feature type="region of interest" description="Disordered" evidence="3">
    <location>
        <begin position="1"/>
        <end position="50"/>
    </location>
</feature>
<name>A0A4S2N0F1_9PEZI</name>
<dbReference type="Pfam" id="PF02136">
    <property type="entry name" value="NTF2"/>
    <property type="match status" value="1"/>
</dbReference>
<dbReference type="GO" id="GO:1990904">
    <property type="term" value="C:ribonucleoprotein complex"/>
    <property type="evidence" value="ECO:0007669"/>
    <property type="project" value="TreeGrafter"/>
</dbReference>
<protein>
    <submittedName>
        <fullName evidence="6">NTF2-domain-containing protein</fullName>
    </submittedName>
</protein>
<dbReference type="GO" id="GO:0034517">
    <property type="term" value="P:ribophagy"/>
    <property type="evidence" value="ECO:0007669"/>
    <property type="project" value="TreeGrafter"/>
</dbReference>
<evidence type="ECO:0000313" key="7">
    <source>
        <dbReference type="Proteomes" id="UP000298138"/>
    </source>
</evidence>
<dbReference type="SUPFAM" id="SSF54427">
    <property type="entry name" value="NTF2-like"/>
    <property type="match status" value="1"/>
</dbReference>
<feature type="compositionally biased region" description="Acidic residues" evidence="3">
    <location>
        <begin position="256"/>
        <end position="267"/>
    </location>
</feature>
<feature type="region of interest" description="Disordered" evidence="3">
    <location>
        <begin position="256"/>
        <end position="326"/>
    </location>
</feature>
<dbReference type="CDD" id="cd00590">
    <property type="entry name" value="RRM_SF"/>
    <property type="match status" value="1"/>
</dbReference>
<dbReference type="Proteomes" id="UP000298138">
    <property type="component" value="Unassembled WGS sequence"/>
</dbReference>
<dbReference type="PANTHER" id="PTHR10693">
    <property type="entry name" value="RAS GTPASE-ACTIVATING PROTEIN-BINDING PROTEIN"/>
    <property type="match status" value="1"/>
</dbReference>
<feature type="region of interest" description="Disordered" evidence="3">
    <location>
        <begin position="341"/>
        <end position="406"/>
    </location>
</feature>
<dbReference type="InterPro" id="IPR002075">
    <property type="entry name" value="NTF2_dom"/>
</dbReference>
<dbReference type="FunFam" id="3.10.450.50:FF:000003">
    <property type="entry name" value="Nuclear transport factor 2 family protein"/>
    <property type="match status" value="1"/>
</dbReference>
<feature type="compositionally biased region" description="Pro residues" evidence="3">
    <location>
        <begin position="301"/>
        <end position="323"/>
    </location>
</feature>
<keyword evidence="1 2" id="KW-0694">RNA-binding</keyword>
<feature type="domain" description="NTF2" evidence="5">
    <location>
        <begin position="54"/>
        <end position="170"/>
    </location>
</feature>
<dbReference type="InterPro" id="IPR032710">
    <property type="entry name" value="NTF2-like_dom_sf"/>
</dbReference>
<dbReference type="STRING" id="341454.A0A4S2N0F1"/>
<dbReference type="PANTHER" id="PTHR10693:SF20">
    <property type="entry name" value="AT27578P"/>
    <property type="match status" value="1"/>
</dbReference>
<dbReference type="Pfam" id="PF00076">
    <property type="entry name" value="RRM_1"/>
    <property type="match status" value="1"/>
</dbReference>
<feature type="compositionally biased region" description="Low complexity" evidence="3">
    <location>
        <begin position="268"/>
        <end position="300"/>
    </location>
</feature>
<evidence type="ECO:0000256" key="2">
    <source>
        <dbReference type="PROSITE-ProRule" id="PRU00176"/>
    </source>
</evidence>
<dbReference type="InterPro" id="IPR012677">
    <property type="entry name" value="Nucleotide-bd_a/b_plait_sf"/>
</dbReference>
<dbReference type="Gene3D" id="3.10.450.50">
    <property type="match status" value="1"/>
</dbReference>
<evidence type="ECO:0000256" key="3">
    <source>
        <dbReference type="SAM" id="MobiDB-lite"/>
    </source>
</evidence>
<sequence length="529" mass="56171">MASTTTSNASYLQNAEPQNFPANPTAAPSTYQATPQAQQTQQQASPGDLPKDEVGWYFVEQYYTTLNKTPDRLHLFYNKKSSFVWGTEGESLPLAHGRAEIQQKIAAHEFKDCKVRVSNVDSQGSAGNGIVIQVLGEMSNNGLQNRKFAQTFFLAEQPNGYYVLNDMFRYLKDDDDVEEGEYEYQAPAEEAAEAVQEVVEEVAEAVQELTVKETVKVEVDVGEGETVKVEETRTVEPEEVAEAIVEEAVIAVNEEEAAVVPEPEPEPEAAAPAPEAVAPQVEEAQPEPAVPEPVAAVEKAPTPPPAPKEPERAPAPAPAPAPARPKTWASLVASKPSVPAAAAPAPAAPAPQQPAPTVSAQPAPAPQAAVTAPSPATPTTPTTQSGGSQWQPVEKKGRNVPQQAHAAQTQAYIKNVSEVVSHQALKDALIKFGNIKHFEVNKQKNCAFVDFETPAGFAAARAANPITIEGVSIVIEERRRGPVNGSFGRGPQRGGYGPRDGQGRGGPPRGGTRGGYAPRGGFRTNAPGA</sequence>
<feature type="compositionally biased region" description="Gly residues" evidence="3">
    <location>
        <begin position="487"/>
        <end position="518"/>
    </location>
</feature>
<feature type="compositionally biased region" description="Polar residues" evidence="3">
    <location>
        <begin position="1"/>
        <end position="22"/>
    </location>
</feature>
<evidence type="ECO:0000256" key="1">
    <source>
        <dbReference type="ARBA" id="ARBA00022884"/>
    </source>
</evidence>
<dbReference type="SUPFAM" id="SSF54928">
    <property type="entry name" value="RNA-binding domain, RBD"/>
    <property type="match status" value="1"/>
</dbReference>
<feature type="compositionally biased region" description="Low complexity" evidence="3">
    <location>
        <begin position="355"/>
        <end position="384"/>
    </location>
</feature>
<dbReference type="InterPro" id="IPR039539">
    <property type="entry name" value="Ras_GTPase_bind_prot"/>
</dbReference>
<organism evidence="6 7">
    <name type="scientific">Ascodesmis nigricans</name>
    <dbReference type="NCBI Taxonomy" id="341454"/>
    <lineage>
        <taxon>Eukaryota</taxon>
        <taxon>Fungi</taxon>
        <taxon>Dikarya</taxon>
        <taxon>Ascomycota</taxon>
        <taxon>Pezizomycotina</taxon>
        <taxon>Pezizomycetes</taxon>
        <taxon>Pezizales</taxon>
        <taxon>Ascodesmidaceae</taxon>
        <taxon>Ascodesmis</taxon>
    </lineage>
</organism>
<dbReference type="InterPro" id="IPR018222">
    <property type="entry name" value="Nuclear_transport_factor_2_euk"/>
</dbReference>
<dbReference type="InterPro" id="IPR035979">
    <property type="entry name" value="RBD_domain_sf"/>
</dbReference>
<dbReference type="EMBL" id="ML220115">
    <property type="protein sequence ID" value="TGZ82374.1"/>
    <property type="molecule type" value="Genomic_DNA"/>
</dbReference>
<dbReference type="GO" id="GO:1990861">
    <property type="term" value="C:Ubp3-Bre5 deubiquitination complex"/>
    <property type="evidence" value="ECO:0007669"/>
    <property type="project" value="TreeGrafter"/>
</dbReference>
<dbReference type="InterPro" id="IPR000504">
    <property type="entry name" value="RRM_dom"/>
</dbReference>
<dbReference type="PROSITE" id="PS50102">
    <property type="entry name" value="RRM"/>
    <property type="match status" value="1"/>
</dbReference>
<dbReference type="SMART" id="SM00360">
    <property type="entry name" value="RRM"/>
    <property type="match status" value="1"/>
</dbReference>
<feature type="region of interest" description="Disordered" evidence="3">
    <location>
        <begin position="481"/>
        <end position="529"/>
    </location>
</feature>
<dbReference type="PROSITE" id="PS50177">
    <property type="entry name" value="NTF2_DOMAIN"/>
    <property type="match status" value="1"/>
</dbReference>
<dbReference type="GO" id="GO:0003729">
    <property type="term" value="F:mRNA binding"/>
    <property type="evidence" value="ECO:0007669"/>
    <property type="project" value="TreeGrafter"/>
</dbReference>